<name>A0ACC1PCJ3_9PEZI</name>
<comment type="caution">
    <text evidence="1">The sequence shown here is derived from an EMBL/GenBank/DDBJ whole genome shotgun (WGS) entry which is preliminary data.</text>
</comment>
<protein>
    <submittedName>
        <fullName evidence="1">Uncharacterized protein</fullName>
    </submittedName>
</protein>
<keyword evidence="2" id="KW-1185">Reference proteome</keyword>
<dbReference type="EMBL" id="JAPDGR010000448">
    <property type="protein sequence ID" value="KAJ2990148.1"/>
    <property type="molecule type" value="Genomic_DNA"/>
</dbReference>
<organism evidence="1 2">
    <name type="scientific">Xylaria curta</name>
    <dbReference type="NCBI Taxonomy" id="42375"/>
    <lineage>
        <taxon>Eukaryota</taxon>
        <taxon>Fungi</taxon>
        <taxon>Dikarya</taxon>
        <taxon>Ascomycota</taxon>
        <taxon>Pezizomycotina</taxon>
        <taxon>Sordariomycetes</taxon>
        <taxon>Xylariomycetidae</taxon>
        <taxon>Xylariales</taxon>
        <taxon>Xylariaceae</taxon>
        <taxon>Xylaria</taxon>
    </lineage>
</organism>
<evidence type="ECO:0000313" key="1">
    <source>
        <dbReference type="EMBL" id="KAJ2990148.1"/>
    </source>
</evidence>
<evidence type="ECO:0000313" key="2">
    <source>
        <dbReference type="Proteomes" id="UP001143856"/>
    </source>
</evidence>
<sequence>MVVILQLFGLANMEMAVVIVATRCIIRFFLIYSQGMDDYLMLGALIFTIAYQATIYVSDIHGGLGMPMATLSHNEMITFLKCTLAIEIFYYVVIFCIKSSIVFMYQRFAVGNTFKKLCVGTNILLAAFHLICVIITLAQCTPLEKSWDITKTLPGSCINLTAFFYFTSGFNIIMDIWILLLPIPTLRSLQISQRNRYVLYGVFGIGALATAMSVVRLYSIHTYTLAADPFKDGALVNVWSMVEVNIGIVCASIPALKPLLSPQHLVEIWRKRRGYSSHITESSHKKSKLSSASRSHIIAVETPNRTESAESLGIDEDASAISLPNRVKVTREFTVTTG</sequence>
<reference evidence="1" key="1">
    <citation type="submission" date="2022-10" db="EMBL/GenBank/DDBJ databases">
        <title>Genome Sequence of Xylaria curta.</title>
        <authorList>
            <person name="Buettner E."/>
        </authorList>
    </citation>
    <scope>NUCLEOTIDE SEQUENCE</scope>
    <source>
        <strain evidence="1">Babe10</strain>
    </source>
</reference>
<gene>
    <name evidence="1" type="ORF">NUW58_g3101</name>
</gene>
<accession>A0ACC1PCJ3</accession>
<dbReference type="Proteomes" id="UP001143856">
    <property type="component" value="Unassembled WGS sequence"/>
</dbReference>
<proteinExistence type="predicted"/>